<reference evidence="4 5" key="2">
    <citation type="journal article" date="2021" name="Genomics">
        <title>High-quality reference genome for Clonorchis sinensis.</title>
        <authorList>
            <person name="Young N.D."/>
            <person name="Stroehlein A.J."/>
            <person name="Kinkar L."/>
            <person name="Wang T."/>
            <person name="Sohn W.M."/>
            <person name="Chang B.C.H."/>
            <person name="Kaur P."/>
            <person name="Weisz D."/>
            <person name="Dudchenko O."/>
            <person name="Aiden E.L."/>
            <person name="Korhonen P.K."/>
            <person name="Gasser R.B."/>
        </authorList>
    </citation>
    <scope>NUCLEOTIDE SEQUENCE [LARGE SCALE GENOMIC DNA]</scope>
    <source>
        <strain evidence="4">Cs-k2</strain>
    </source>
</reference>
<evidence type="ECO:0000256" key="1">
    <source>
        <dbReference type="ARBA" id="ARBA00007462"/>
    </source>
</evidence>
<dbReference type="FunCoup" id="A0A3R7DGN3">
    <property type="interactions" value="326"/>
</dbReference>
<dbReference type="PANTHER" id="PTHR13245:SF14">
    <property type="entry name" value="RRP15-LIKE PROTEIN"/>
    <property type="match status" value="1"/>
</dbReference>
<dbReference type="STRING" id="79923.A0A3R7DGN3"/>
<gene>
    <name evidence="4" type="ORF">CSKR_113258</name>
</gene>
<comment type="caution">
    <text evidence="4">The sequence shown here is derived from an EMBL/GenBank/DDBJ whole genome shotgun (WGS) entry which is preliminary data.</text>
</comment>
<protein>
    <recommendedName>
        <fullName evidence="2">RRP15-like protein</fullName>
    </recommendedName>
</protein>
<reference evidence="4 5" key="1">
    <citation type="journal article" date="2018" name="Biotechnol. Adv.">
        <title>Improved genomic resources and new bioinformatic workflow for the carcinogenic parasite Clonorchis sinensis: Biotechnological implications.</title>
        <authorList>
            <person name="Wang D."/>
            <person name="Korhonen P.K."/>
            <person name="Gasser R.B."/>
            <person name="Young N.D."/>
        </authorList>
    </citation>
    <scope>NUCLEOTIDE SEQUENCE [LARGE SCALE GENOMIC DNA]</scope>
    <source>
        <strain evidence="4">Cs-k2</strain>
    </source>
</reference>
<organism evidence="4 5">
    <name type="scientific">Clonorchis sinensis</name>
    <name type="common">Chinese liver fluke</name>
    <dbReference type="NCBI Taxonomy" id="79923"/>
    <lineage>
        <taxon>Eukaryota</taxon>
        <taxon>Metazoa</taxon>
        <taxon>Spiralia</taxon>
        <taxon>Lophotrochozoa</taxon>
        <taxon>Platyhelminthes</taxon>
        <taxon>Trematoda</taxon>
        <taxon>Digenea</taxon>
        <taxon>Opisthorchiida</taxon>
        <taxon>Opisthorchiata</taxon>
        <taxon>Opisthorchiidae</taxon>
        <taxon>Clonorchis</taxon>
    </lineage>
</organism>
<comment type="similarity">
    <text evidence="1">Belongs to the RRP15 family.</text>
</comment>
<feature type="region of interest" description="Disordered" evidence="3">
    <location>
        <begin position="242"/>
        <end position="291"/>
    </location>
</feature>
<dbReference type="InParanoid" id="A0A3R7DGN3"/>
<feature type="compositionally biased region" description="Polar residues" evidence="3">
    <location>
        <begin position="247"/>
        <end position="257"/>
    </location>
</feature>
<dbReference type="Proteomes" id="UP000286415">
    <property type="component" value="Unassembled WGS sequence"/>
</dbReference>
<name>A0A3R7DGN3_CLOSI</name>
<dbReference type="EMBL" id="NIRI02000056">
    <property type="protein sequence ID" value="KAG5443013.1"/>
    <property type="molecule type" value="Genomic_DNA"/>
</dbReference>
<proteinExistence type="inferred from homology"/>
<evidence type="ECO:0000313" key="4">
    <source>
        <dbReference type="EMBL" id="KAG5443013.1"/>
    </source>
</evidence>
<dbReference type="InterPro" id="IPR012459">
    <property type="entry name" value="Rrp15"/>
</dbReference>
<evidence type="ECO:0000313" key="5">
    <source>
        <dbReference type="Proteomes" id="UP000286415"/>
    </source>
</evidence>
<accession>A0A3R7DGN3</accession>
<dbReference type="GO" id="GO:0030687">
    <property type="term" value="C:preribosome, large subunit precursor"/>
    <property type="evidence" value="ECO:0007669"/>
    <property type="project" value="TreeGrafter"/>
</dbReference>
<dbReference type="GO" id="GO:0000470">
    <property type="term" value="P:maturation of LSU-rRNA"/>
    <property type="evidence" value="ECO:0007669"/>
    <property type="project" value="TreeGrafter"/>
</dbReference>
<dbReference type="GO" id="GO:0000460">
    <property type="term" value="P:maturation of 5.8S rRNA"/>
    <property type="evidence" value="ECO:0007669"/>
    <property type="project" value="TreeGrafter"/>
</dbReference>
<sequence length="291" mass="32415">MAQWLEREFTDWKVRVRTPLCTSTAPGQPGSIPALVLPSGSMATRHQKGVTAERLLFIIKPPGRTQLLRFFHLGPGPSLTMSYRALADVVHKILEETIPLGKHPILALAKTDQEKQKAKGCLQVTDDEKSSVVSTAERRRWLREAYKKPQAAAGIRQTILTLNNPPSEQSGTKEEVEWEHARERRLRLQATRGIVALFNSVRQHQSSISSQLDNSDLLETQKERILTEITTSDFLDRLSAGLPKSKLSGSNPASSTAEGEHQHTKAHPVSQKGTKRTLRTTFGVTLKKKHS</sequence>
<dbReference type="OrthoDB" id="20949at2759"/>
<evidence type="ECO:0000256" key="2">
    <source>
        <dbReference type="ARBA" id="ARBA00017475"/>
    </source>
</evidence>
<evidence type="ECO:0000256" key="3">
    <source>
        <dbReference type="SAM" id="MobiDB-lite"/>
    </source>
</evidence>
<dbReference type="AlphaFoldDB" id="A0A3R7DGN3"/>
<dbReference type="Pfam" id="PF07890">
    <property type="entry name" value="Rrp15p"/>
    <property type="match status" value="1"/>
</dbReference>
<keyword evidence="5" id="KW-1185">Reference proteome</keyword>
<dbReference type="PANTHER" id="PTHR13245">
    <property type="entry name" value="RRP15-LIKE PROTEIN"/>
    <property type="match status" value="1"/>
</dbReference>